<evidence type="ECO:0000256" key="1">
    <source>
        <dbReference type="SAM" id="SignalP"/>
    </source>
</evidence>
<dbReference type="Proteomes" id="UP000423156">
    <property type="component" value="Unassembled WGS sequence"/>
</dbReference>
<feature type="chain" id="PRO_5043278552" evidence="1">
    <location>
        <begin position="23"/>
        <end position="516"/>
    </location>
</feature>
<dbReference type="Pfam" id="PF16394">
    <property type="entry name" value="DUF5003"/>
    <property type="match status" value="1"/>
</dbReference>
<dbReference type="Gene3D" id="2.60.40.10">
    <property type="entry name" value="Immunoglobulins"/>
    <property type="match status" value="1"/>
</dbReference>
<evidence type="ECO:0000313" key="2">
    <source>
        <dbReference type="EMBL" id="MQN78796.1"/>
    </source>
</evidence>
<keyword evidence="1" id="KW-0732">Signal</keyword>
<sequence>MKTLISKYWLVLMALVSVTLFTACSSDDDAVTPVFPQVQPIGGAAGAELDFTFDANESWSLSSDKIWCKLVQGEKTDAFVLNGTAGKQTIKVKITADDASDDMSVAQLFLSMGGQKVAIAEVKRSAADHILKVYDAAGNDITETGITVGYNVYTKFTVKSNFRFAVTNTPAWVDLEGGFLVGTPNKDAVGGVSFKENQGVSAKYAIAKDGNYTITFTSEDGKAAVTVPVIYNGMTTSTMDVTYPTSSQWAVWNVSLDGKVFTQNGSSLNGGDTNAFTFYNFVPFTLKTLGDAYQLAVFEKKEDGLREDGTGAVKLQGEKGDVKLTVAPLGSGSREFLVYALPQSVFESLENGLDGMLEEDFMTVKSDYDRYFLMDVVQKEEKKGDSEVTAPIVTSMGMNVDCALTTNEDFKSYAEGIFSYTGKDVFESTVYGGYVAIYPQIDGWDPSAGANVVIYDGTGNPVPDENYEVGQDDKGIYVGLNADKLTYPILAGFNDMQRVCQRVVIINNMGFRSKRK</sequence>
<dbReference type="PROSITE" id="PS51257">
    <property type="entry name" value="PROKAR_LIPOPROTEIN"/>
    <property type="match status" value="1"/>
</dbReference>
<proteinExistence type="predicted"/>
<comment type="caution">
    <text evidence="2">The sequence shown here is derived from an EMBL/GenBank/DDBJ whole genome shotgun (WGS) entry which is preliminary data.</text>
</comment>
<name>A0AA90UUJ8_9BACT</name>
<feature type="signal peptide" evidence="1">
    <location>
        <begin position="1"/>
        <end position="22"/>
    </location>
</feature>
<evidence type="ECO:0000313" key="3">
    <source>
        <dbReference type="Proteomes" id="UP000423156"/>
    </source>
</evidence>
<dbReference type="EMBL" id="VZBZ01000154">
    <property type="protein sequence ID" value="MQN78796.1"/>
    <property type="molecule type" value="Genomic_DNA"/>
</dbReference>
<accession>A0AA90UUJ8</accession>
<reference evidence="3" key="1">
    <citation type="submission" date="2019-09" db="EMBL/GenBank/DDBJ databases">
        <title>Distinct polysaccharide growth profiles of human intestinal Prevotella copri isolates.</title>
        <authorList>
            <person name="Fehlner-Peach H."/>
            <person name="Magnabosco C."/>
            <person name="Raghavan V."/>
            <person name="Scher J.U."/>
            <person name="Tett A."/>
            <person name="Cox L.M."/>
            <person name="Gottsegen C."/>
            <person name="Watters A."/>
            <person name="Wiltshire- Gordon J.D."/>
            <person name="Segata N."/>
            <person name="Bonneau R."/>
            <person name="Littman D.R."/>
        </authorList>
    </citation>
    <scope>NUCLEOTIDE SEQUENCE [LARGE SCALE GENOMIC DNA]</scope>
    <source>
        <strain evidence="3">BU41712</strain>
    </source>
</reference>
<gene>
    <name evidence="2" type="ORF">F7D71_13205</name>
</gene>
<dbReference type="AlphaFoldDB" id="A0AA90UUJ8"/>
<protein>
    <submittedName>
        <fullName evidence="2">DUF5003 domain-containing protein</fullName>
    </submittedName>
</protein>
<dbReference type="RefSeq" id="WP_153093538.1">
    <property type="nucleotide sequence ID" value="NZ_VZBX01000067.1"/>
</dbReference>
<dbReference type="InterPro" id="IPR013783">
    <property type="entry name" value="Ig-like_fold"/>
</dbReference>
<organism evidence="2 3">
    <name type="scientific">Segatella copri</name>
    <dbReference type="NCBI Taxonomy" id="165179"/>
    <lineage>
        <taxon>Bacteria</taxon>
        <taxon>Pseudomonadati</taxon>
        <taxon>Bacteroidota</taxon>
        <taxon>Bacteroidia</taxon>
        <taxon>Bacteroidales</taxon>
        <taxon>Prevotellaceae</taxon>
        <taxon>Segatella</taxon>
    </lineage>
</organism>
<dbReference type="InterPro" id="IPR032167">
    <property type="entry name" value="DUF5003"/>
</dbReference>